<dbReference type="GO" id="GO:0005886">
    <property type="term" value="C:plasma membrane"/>
    <property type="evidence" value="ECO:0007669"/>
    <property type="project" value="UniProtKB-SubCell"/>
</dbReference>
<evidence type="ECO:0000256" key="7">
    <source>
        <dbReference type="SAM" id="Phobius"/>
    </source>
</evidence>
<accession>A0A509EKR5</accession>
<dbReference type="PIRSF" id="PIRSF004669">
    <property type="entry name" value="FliQ"/>
    <property type="match status" value="1"/>
</dbReference>
<organism evidence="8 9">
    <name type="scientific">Methylobacterium symbioticum</name>
    <dbReference type="NCBI Taxonomy" id="2584084"/>
    <lineage>
        <taxon>Bacteria</taxon>
        <taxon>Pseudomonadati</taxon>
        <taxon>Pseudomonadota</taxon>
        <taxon>Alphaproteobacteria</taxon>
        <taxon>Hyphomicrobiales</taxon>
        <taxon>Methylobacteriaceae</taxon>
        <taxon>Methylobacterium</taxon>
    </lineage>
</organism>
<dbReference type="RefSeq" id="WP_142586172.1">
    <property type="nucleotide sequence ID" value="NZ_CABFPH010000176.1"/>
</dbReference>
<evidence type="ECO:0000256" key="5">
    <source>
        <dbReference type="ARBA" id="ARBA00022989"/>
    </source>
</evidence>
<dbReference type="PANTHER" id="PTHR34040">
    <property type="entry name" value="FLAGELLAR BIOSYNTHETIC PROTEIN FLIQ"/>
    <property type="match status" value="1"/>
</dbReference>
<dbReference type="NCBIfam" id="NF004671">
    <property type="entry name" value="PRK06010.1"/>
    <property type="match status" value="1"/>
</dbReference>
<evidence type="ECO:0000256" key="4">
    <source>
        <dbReference type="ARBA" id="ARBA00022692"/>
    </source>
</evidence>
<dbReference type="AlphaFoldDB" id="A0A509EKR5"/>
<feature type="transmembrane region" description="Helical" evidence="7">
    <location>
        <begin position="51"/>
        <end position="73"/>
    </location>
</feature>
<dbReference type="GO" id="GO:0009306">
    <property type="term" value="P:protein secretion"/>
    <property type="evidence" value="ECO:0007669"/>
    <property type="project" value="InterPro"/>
</dbReference>
<dbReference type="Pfam" id="PF01313">
    <property type="entry name" value="Bac_export_3"/>
    <property type="match status" value="1"/>
</dbReference>
<comment type="subcellular location">
    <subcellularLocation>
        <location evidence="1">Cell membrane</location>
        <topology evidence="1">Multi-pass membrane protein</topology>
    </subcellularLocation>
</comment>
<dbReference type="PANTHER" id="PTHR34040:SF2">
    <property type="entry name" value="FLAGELLAR BIOSYNTHETIC PROTEIN FLIQ"/>
    <property type="match status" value="1"/>
</dbReference>
<keyword evidence="9" id="KW-1185">Reference proteome</keyword>
<name>A0A509EKR5_9HYPH</name>
<keyword evidence="6 7" id="KW-0472">Membrane</keyword>
<sequence length="88" mass="9137">MNEVDALELVRAAIWTVLVAAGPAVGAAMLVGIAVALLQALTQIQEVTLTFVPKIVVILIVLLVTGTFVGAQINSFAELAYGRIATGF</sequence>
<comment type="similarity">
    <text evidence="2">Belongs to the FliQ/MopD/SpaQ family.</text>
</comment>
<evidence type="ECO:0000256" key="2">
    <source>
        <dbReference type="ARBA" id="ARBA00006156"/>
    </source>
</evidence>
<evidence type="ECO:0000256" key="1">
    <source>
        <dbReference type="ARBA" id="ARBA00004651"/>
    </source>
</evidence>
<keyword evidence="3" id="KW-1003">Cell membrane</keyword>
<dbReference type="PRINTS" id="PR00952">
    <property type="entry name" value="TYPE3IMQPROT"/>
</dbReference>
<evidence type="ECO:0000256" key="3">
    <source>
        <dbReference type="ARBA" id="ARBA00022475"/>
    </source>
</evidence>
<keyword evidence="5 7" id="KW-1133">Transmembrane helix</keyword>
<evidence type="ECO:0000313" key="8">
    <source>
        <dbReference type="EMBL" id="VUD74937.1"/>
    </source>
</evidence>
<proteinExistence type="inferred from homology"/>
<keyword evidence="4 7" id="KW-0812">Transmembrane</keyword>
<gene>
    <name evidence="8" type="ORF">MET9862_05571</name>
</gene>
<protein>
    <recommendedName>
        <fullName evidence="10">Flagellar biosynthetic protein FliQ</fullName>
    </recommendedName>
</protein>
<evidence type="ECO:0000313" key="9">
    <source>
        <dbReference type="Proteomes" id="UP000410984"/>
    </source>
</evidence>
<dbReference type="EMBL" id="CABFPH010000176">
    <property type="protein sequence ID" value="VUD74937.1"/>
    <property type="molecule type" value="Genomic_DNA"/>
</dbReference>
<evidence type="ECO:0008006" key="10">
    <source>
        <dbReference type="Google" id="ProtNLM"/>
    </source>
</evidence>
<evidence type="ECO:0000256" key="6">
    <source>
        <dbReference type="ARBA" id="ARBA00023136"/>
    </source>
</evidence>
<dbReference type="InterPro" id="IPR002191">
    <property type="entry name" value="Bac_export_3"/>
</dbReference>
<reference evidence="8 9" key="1">
    <citation type="submission" date="2019-06" db="EMBL/GenBank/DDBJ databases">
        <authorList>
            <person name="Rodrigo-Torres L."/>
            <person name="Arahal R. D."/>
            <person name="Lucena T."/>
        </authorList>
    </citation>
    <scope>NUCLEOTIDE SEQUENCE [LARGE SCALE GENOMIC DNA]</scope>
    <source>
        <strain evidence="8 9">SB0023/3</strain>
    </source>
</reference>
<dbReference type="Proteomes" id="UP000410984">
    <property type="component" value="Unassembled WGS sequence"/>
</dbReference>
<feature type="transmembrane region" description="Helical" evidence="7">
    <location>
        <begin position="12"/>
        <end position="39"/>
    </location>
</feature>